<evidence type="ECO:0000259" key="2">
    <source>
        <dbReference type="Pfam" id="PF08547"/>
    </source>
</evidence>
<feature type="domain" description="NADH:ubiquinone oxidoreductase intermediate-associated protein 30" evidence="2">
    <location>
        <begin position="23"/>
        <end position="155"/>
    </location>
</feature>
<sequence length="173" mass="19168">MQVTLILDDRSSKTLLANNGCPWRAISDTVMGGTSSAQLVPAEVDGRTCLRLTGEVSLENNGGFVQASLDLSDKGLLDASKFSGIELDVLGNNEIYNLHLRTDDTKIVWQSYRASFNTTRNWQTIRIPFDGFIPHRIDVPLDTSRLRRLGVVAIGRTMQADICISRLALYLRA</sequence>
<organism evidence="3">
    <name type="scientific">mine drainage metagenome</name>
    <dbReference type="NCBI Taxonomy" id="410659"/>
    <lineage>
        <taxon>unclassified sequences</taxon>
        <taxon>metagenomes</taxon>
        <taxon>ecological metagenomes</taxon>
    </lineage>
</organism>
<dbReference type="Pfam" id="PF08547">
    <property type="entry name" value="CIA30"/>
    <property type="match status" value="1"/>
</dbReference>
<dbReference type="InterPro" id="IPR013857">
    <property type="entry name" value="NADH-UbQ_OxRdtase-assoc_prot30"/>
</dbReference>
<dbReference type="PANTHER" id="PTHR13194:SF19">
    <property type="entry name" value="NAD(P)-BINDING ROSSMANN-FOLD SUPERFAMILY PROTEIN"/>
    <property type="match status" value="1"/>
</dbReference>
<name>A0A1J5SQS0_9ZZZZ</name>
<gene>
    <name evidence="3" type="ORF">GALL_75780</name>
</gene>
<comment type="similarity">
    <text evidence="1">Belongs to the CIA30 family.</text>
</comment>
<proteinExistence type="inferred from homology"/>
<dbReference type="SUPFAM" id="SSF49785">
    <property type="entry name" value="Galactose-binding domain-like"/>
    <property type="match status" value="1"/>
</dbReference>
<dbReference type="InterPro" id="IPR008979">
    <property type="entry name" value="Galactose-bd-like_sf"/>
</dbReference>
<evidence type="ECO:0000256" key="1">
    <source>
        <dbReference type="ARBA" id="ARBA00007884"/>
    </source>
</evidence>
<dbReference type="EMBL" id="MLJW01000022">
    <property type="protein sequence ID" value="OIR10807.1"/>
    <property type="molecule type" value="Genomic_DNA"/>
</dbReference>
<dbReference type="Gene3D" id="2.60.120.430">
    <property type="entry name" value="Galactose-binding lectin"/>
    <property type="match status" value="1"/>
</dbReference>
<accession>A0A1J5SQS0</accession>
<evidence type="ECO:0000313" key="3">
    <source>
        <dbReference type="EMBL" id="OIR10807.1"/>
    </source>
</evidence>
<reference evidence="3" key="1">
    <citation type="submission" date="2016-10" db="EMBL/GenBank/DDBJ databases">
        <title>Sequence of Gallionella enrichment culture.</title>
        <authorList>
            <person name="Poehlein A."/>
            <person name="Muehling M."/>
            <person name="Daniel R."/>
        </authorList>
    </citation>
    <scope>NUCLEOTIDE SEQUENCE</scope>
</reference>
<protein>
    <submittedName>
        <fullName evidence="3">Complex I intermediate-associated protein 30 (CIA30)</fullName>
    </submittedName>
</protein>
<comment type="caution">
    <text evidence="3">The sequence shown here is derived from an EMBL/GenBank/DDBJ whole genome shotgun (WGS) entry which is preliminary data.</text>
</comment>
<dbReference type="PANTHER" id="PTHR13194">
    <property type="entry name" value="COMPLEX I INTERMEDIATE-ASSOCIATED PROTEIN 30"/>
    <property type="match status" value="1"/>
</dbReference>
<dbReference type="AlphaFoldDB" id="A0A1J5SQS0"/>
<dbReference type="InterPro" id="IPR039131">
    <property type="entry name" value="NDUFAF1"/>
</dbReference>